<dbReference type="GO" id="GO:0003677">
    <property type="term" value="F:DNA binding"/>
    <property type="evidence" value="ECO:0007669"/>
    <property type="project" value="UniProtKB-KW"/>
</dbReference>
<dbReference type="Gene3D" id="2.40.50.1020">
    <property type="entry name" value="LytTr DNA-binding domain"/>
    <property type="match status" value="1"/>
</dbReference>
<proteinExistence type="predicted"/>
<name>A0A1I2C3N9_9BACT</name>
<feature type="domain" description="HTH LytTR-type" evidence="1">
    <location>
        <begin position="17"/>
        <end position="123"/>
    </location>
</feature>
<dbReference type="STRING" id="655355.SAMN05216283_101601"/>
<dbReference type="PROSITE" id="PS50930">
    <property type="entry name" value="HTH_LYTTR"/>
    <property type="match status" value="1"/>
</dbReference>
<dbReference type="EMBL" id="FONW01000001">
    <property type="protein sequence ID" value="SFE63046.1"/>
    <property type="molecule type" value="Genomic_DNA"/>
</dbReference>
<organism evidence="2 3">
    <name type="scientific">Sunxiuqinia elliptica</name>
    <dbReference type="NCBI Taxonomy" id="655355"/>
    <lineage>
        <taxon>Bacteria</taxon>
        <taxon>Pseudomonadati</taxon>
        <taxon>Bacteroidota</taxon>
        <taxon>Bacteroidia</taxon>
        <taxon>Marinilabiliales</taxon>
        <taxon>Prolixibacteraceae</taxon>
        <taxon>Sunxiuqinia</taxon>
    </lineage>
</organism>
<dbReference type="SMART" id="SM00850">
    <property type="entry name" value="LytTR"/>
    <property type="match status" value="1"/>
</dbReference>
<evidence type="ECO:0000259" key="1">
    <source>
        <dbReference type="PROSITE" id="PS50930"/>
    </source>
</evidence>
<dbReference type="RefSeq" id="WP_170846839.1">
    <property type="nucleotide sequence ID" value="NZ_FONW01000001.1"/>
</dbReference>
<dbReference type="Pfam" id="PF04397">
    <property type="entry name" value="LytTR"/>
    <property type="match status" value="1"/>
</dbReference>
<keyword evidence="3" id="KW-1185">Reference proteome</keyword>
<keyword evidence="2" id="KW-0238">DNA-binding</keyword>
<dbReference type="AlphaFoldDB" id="A0A1I2C3N9"/>
<dbReference type="InterPro" id="IPR007492">
    <property type="entry name" value="LytTR_DNA-bd_dom"/>
</dbReference>
<accession>A0A1I2C3N9</accession>
<reference evidence="2 3" key="1">
    <citation type="submission" date="2016-10" db="EMBL/GenBank/DDBJ databases">
        <authorList>
            <person name="de Groot N.N."/>
        </authorList>
    </citation>
    <scope>NUCLEOTIDE SEQUENCE [LARGE SCALE GENOMIC DNA]</scope>
    <source>
        <strain evidence="2 3">CGMCC 1.9156</strain>
    </source>
</reference>
<sequence>MRETHDLKEEPLVLKNIIVSKGLKQLIIPIREIFYFFHENKNVFAVTSDNEVYFCELGLSVIEKEMCSGFFRINRQIIINHRAIKSFSYIENNKIALNVWYGEGRNMIVGKNKVASFKKWIMFDCSCASAEPIEMPQKQVRNTLLRKVHST</sequence>
<dbReference type="Proteomes" id="UP000198964">
    <property type="component" value="Unassembled WGS sequence"/>
</dbReference>
<evidence type="ECO:0000313" key="2">
    <source>
        <dbReference type="EMBL" id="SFE63046.1"/>
    </source>
</evidence>
<protein>
    <submittedName>
        <fullName evidence="2">LytTr DNA-binding domain-containing protein</fullName>
    </submittedName>
</protein>
<evidence type="ECO:0000313" key="3">
    <source>
        <dbReference type="Proteomes" id="UP000198964"/>
    </source>
</evidence>
<gene>
    <name evidence="2" type="ORF">SAMN05216283_101601</name>
</gene>